<dbReference type="SUPFAM" id="SSF48403">
    <property type="entry name" value="Ankyrin repeat"/>
    <property type="match status" value="1"/>
</dbReference>
<dbReference type="Ensembl" id="ENSGMOT00000069843.1">
    <property type="protein sequence ID" value="ENSGMOP00000031215.1"/>
    <property type="gene ID" value="ENSGMOG00000025824.1"/>
</dbReference>
<feature type="compositionally biased region" description="Basic and acidic residues" evidence="1">
    <location>
        <begin position="397"/>
        <end position="412"/>
    </location>
</feature>
<feature type="compositionally biased region" description="Acidic residues" evidence="1">
    <location>
        <begin position="381"/>
        <end position="396"/>
    </location>
</feature>
<feature type="region of interest" description="Disordered" evidence="1">
    <location>
        <begin position="232"/>
        <end position="255"/>
    </location>
</feature>
<reference evidence="2" key="2">
    <citation type="submission" date="2025-09" db="UniProtKB">
        <authorList>
            <consortium name="Ensembl"/>
        </authorList>
    </citation>
    <scope>IDENTIFICATION</scope>
</reference>
<feature type="compositionally biased region" description="Low complexity" evidence="1">
    <location>
        <begin position="828"/>
        <end position="839"/>
    </location>
</feature>
<dbReference type="InterPro" id="IPR036770">
    <property type="entry name" value="Ankyrin_rpt-contain_sf"/>
</dbReference>
<keyword evidence="3" id="KW-1185">Reference proteome</keyword>
<feature type="compositionally biased region" description="Basic and acidic residues" evidence="1">
    <location>
        <begin position="990"/>
        <end position="1007"/>
    </location>
</feature>
<dbReference type="OMA" id="MHDETEE"/>
<feature type="compositionally biased region" description="Low complexity" evidence="1">
    <location>
        <begin position="726"/>
        <end position="740"/>
    </location>
</feature>
<evidence type="ECO:0000256" key="1">
    <source>
        <dbReference type="SAM" id="MobiDB-lite"/>
    </source>
</evidence>
<dbReference type="GO" id="GO:0003700">
    <property type="term" value="F:DNA-binding transcription factor activity"/>
    <property type="evidence" value="ECO:0007669"/>
    <property type="project" value="InterPro"/>
</dbReference>
<feature type="compositionally biased region" description="Basic and acidic residues" evidence="1">
    <location>
        <begin position="534"/>
        <end position="545"/>
    </location>
</feature>
<feature type="compositionally biased region" description="Basic and acidic residues" evidence="1">
    <location>
        <begin position="564"/>
        <end position="600"/>
    </location>
</feature>
<organism evidence="2 3">
    <name type="scientific">Gadus morhua</name>
    <name type="common">Atlantic cod</name>
    <dbReference type="NCBI Taxonomy" id="8049"/>
    <lineage>
        <taxon>Eukaryota</taxon>
        <taxon>Metazoa</taxon>
        <taxon>Chordata</taxon>
        <taxon>Craniata</taxon>
        <taxon>Vertebrata</taxon>
        <taxon>Euteleostomi</taxon>
        <taxon>Actinopterygii</taxon>
        <taxon>Neopterygii</taxon>
        <taxon>Teleostei</taxon>
        <taxon>Neoteleostei</taxon>
        <taxon>Acanthomorphata</taxon>
        <taxon>Zeiogadaria</taxon>
        <taxon>Gadariae</taxon>
        <taxon>Gadiformes</taxon>
        <taxon>Gadoidei</taxon>
        <taxon>Gadidae</taxon>
        <taxon>Gadus</taxon>
    </lineage>
</organism>
<reference evidence="2" key="1">
    <citation type="submission" date="2025-08" db="UniProtKB">
        <authorList>
            <consortium name="Ensembl"/>
        </authorList>
    </citation>
    <scope>IDENTIFICATION</scope>
</reference>
<feature type="compositionally biased region" description="Basic and acidic residues" evidence="1">
    <location>
        <begin position="325"/>
        <end position="338"/>
    </location>
</feature>
<dbReference type="GO" id="GO:0005886">
    <property type="term" value="C:plasma membrane"/>
    <property type="evidence" value="ECO:0007669"/>
    <property type="project" value="TreeGrafter"/>
</dbReference>
<feature type="compositionally biased region" description="Low complexity" evidence="1">
    <location>
        <begin position="944"/>
        <end position="982"/>
    </location>
</feature>
<feature type="compositionally biased region" description="Acidic residues" evidence="1">
    <location>
        <begin position="673"/>
        <end position="686"/>
    </location>
</feature>
<feature type="compositionally biased region" description="Basic and acidic residues" evidence="1">
    <location>
        <begin position="450"/>
        <end position="504"/>
    </location>
</feature>
<feature type="compositionally biased region" description="Basic and acidic residues" evidence="1">
    <location>
        <begin position="368"/>
        <end position="379"/>
    </location>
</feature>
<dbReference type="Gene3D" id="1.25.40.20">
    <property type="entry name" value="Ankyrin repeat-containing domain"/>
    <property type="match status" value="1"/>
</dbReference>
<feature type="compositionally biased region" description="Polar residues" evidence="1">
    <location>
        <begin position="715"/>
        <end position="724"/>
    </location>
</feature>
<accession>A0A8C5AFN5</accession>
<dbReference type="Proteomes" id="UP000694546">
    <property type="component" value="Chromosome 14"/>
</dbReference>
<feature type="compositionally biased region" description="Acidic residues" evidence="1">
    <location>
        <begin position="546"/>
        <end position="563"/>
    </location>
</feature>
<feature type="compositionally biased region" description="Basic and acidic residues" evidence="1">
    <location>
        <begin position="920"/>
        <end position="943"/>
    </location>
</feature>
<feature type="compositionally biased region" description="Acidic residues" evidence="1">
    <location>
        <begin position="339"/>
        <end position="353"/>
    </location>
</feature>
<proteinExistence type="predicted"/>
<dbReference type="PANTHER" id="PTHR13944:SF23">
    <property type="entry name" value="RHO GUANINE NUCLEOTIDE EXCHANGE FACTOR 18"/>
    <property type="match status" value="1"/>
</dbReference>
<protein>
    <submittedName>
        <fullName evidence="2">Uncharacterized protein</fullName>
    </submittedName>
</protein>
<sequence length="1099" mass="120579">MKLHPQQAPLYGQCLITVRLNEEEEGEEDVEYFLLFAGSTQRHLSSTLRTSRDTLQALCPAHDCSETVQISLCSVGPTVAGAPEGQGSSAGCVTQLTQQSFCFVQDQAFDIAQFLVSAAGRADGLEGALQLDECQIPVEAWERLDQGLEHALQHLKLPPGWSLLGGRDRGGAELVPQETLLHFAARRGLARLADFLLEQPAAGEALRLDNRQGHTPAELAALRGHTHLSGVLTRATTEERGERVTERGTDGGTDGGFALDARVVCHLPDLNTHTLTVDTRPGREPPTLQHAVKLHRYWSCRLQAEGVSSLKLQSDWRWTQPGSVDRGDAEPTGRKDPEEKEVEEEEEEEEGDRDPESSPEQPTLGPGTDHRGSDGRVEPQDGSEDSGEEETEEGEEREERQAEGREERQAEGREEEEERQAEGREEEEERQTEGREERQTEGIEEEEERQAEGREERQPDRSKERGEEEREERQAEETEERQTEGREETEERQAEETEERQTEGREEEEERQTEGREEEEERQTEGREEEEERQTEGREERQAEGREEEEERQTEGREEEEERQTEGREERQRDRSKERGEEEREERQTEGRDGSEDRGESGGGEEEAAEGRERGASVGEGTRGEAGSPLVAEGGEREPDPEGRATGTDSGGHRTDMGVNLSSQSSVTSDSAELPEEEGRPEEEEEGSGRDKRTIGGGVVMLEVTSEGLIGPSMETLTPQQKQETAAAAAAGGSSCAEEGPPLSHSSPDRGVADTPDARPDPEHGGHLHSIGGALGEGVGPENRQGAREEEEEEEETRGVEEEEETREVEEEEARGAETAAGREEARPAPGAEPTPRATFTPPVCPETPGSTEREQNPGTEPVPLTIREEVDRGEADKAPARQEMKTDVAAAAAGGGETSDTSASSPRGTAENPAPDPAWEERMEITEGGEVLRQEEPTESRGSDSGSDPSSADPSGSDPSGSDPSSSDPSGSDPSGSDASGQQNAAEGSEVRDQGEGVRTSLDRENPGAFELEERSEDMVDTGGCSSERLRESPTAEETFGTAAMVPSAPPPTPDSGRRTHVHWFSRFSSRRSYSILRMLIWFWLFRFLRCGFCGNDW</sequence>
<feature type="compositionally biased region" description="Basic and acidic residues" evidence="1">
    <location>
        <begin position="431"/>
        <end position="441"/>
    </location>
</feature>
<dbReference type="InterPro" id="IPR051632">
    <property type="entry name" value="Rho_GEF"/>
</dbReference>
<name>A0A8C5AFN5_GADMO</name>
<feature type="compositionally biased region" description="Acidic residues" evidence="1">
    <location>
        <begin position="413"/>
        <end position="430"/>
    </location>
</feature>
<feature type="compositionally biased region" description="Basic and acidic residues" evidence="1">
    <location>
        <begin position="747"/>
        <end position="766"/>
    </location>
</feature>
<feature type="region of interest" description="Disordered" evidence="1">
    <location>
        <begin position="318"/>
        <end position="1058"/>
    </location>
</feature>
<feature type="compositionally biased region" description="Basic and acidic residues" evidence="1">
    <location>
        <begin position="634"/>
        <end position="643"/>
    </location>
</feature>
<dbReference type="AlphaFoldDB" id="A0A8C5AFN5"/>
<dbReference type="PANTHER" id="PTHR13944">
    <property type="entry name" value="AGAP007712-PA"/>
    <property type="match status" value="1"/>
</dbReference>
<feature type="compositionally biased region" description="Polar residues" evidence="1">
    <location>
        <begin position="660"/>
        <end position="671"/>
    </location>
</feature>
<feature type="compositionally biased region" description="Basic and acidic residues" evidence="1">
    <location>
        <begin position="236"/>
        <end position="249"/>
    </location>
</feature>
<dbReference type="GeneTree" id="ENSGT00940000154146"/>
<evidence type="ECO:0000313" key="3">
    <source>
        <dbReference type="Proteomes" id="UP000694546"/>
    </source>
</evidence>
<feature type="compositionally biased region" description="Acidic residues" evidence="1">
    <location>
        <begin position="505"/>
        <end position="533"/>
    </location>
</feature>
<feature type="compositionally biased region" description="Polar residues" evidence="1">
    <location>
        <begin position="899"/>
        <end position="908"/>
    </location>
</feature>
<evidence type="ECO:0000313" key="2">
    <source>
        <dbReference type="Ensembl" id="ENSGMOP00000031215.1"/>
    </source>
</evidence>
<feature type="compositionally biased region" description="Basic and acidic residues" evidence="1">
    <location>
        <begin position="867"/>
        <end position="887"/>
    </location>
</feature>
<feature type="compositionally biased region" description="Acidic residues" evidence="1">
    <location>
        <begin position="789"/>
        <end position="813"/>
    </location>
</feature>
<dbReference type="GO" id="GO:0035023">
    <property type="term" value="P:regulation of Rho protein signal transduction"/>
    <property type="evidence" value="ECO:0007669"/>
    <property type="project" value="TreeGrafter"/>
</dbReference>